<dbReference type="OrthoDB" id="5966395at2"/>
<dbReference type="Proteomes" id="UP000029391">
    <property type="component" value="Unassembled WGS sequence"/>
</dbReference>
<sequence>MDFLLKLLTQWRRMMLTRQAAAVRRAVEAMTPEQRRQTADHTLNEIRAAAALPLPHLYGDTSPSMYRPWSPVAEICASRVDDRAIQLRQRSVGTWLAVVYHETRTAQDEGLQAVHRDVLGILRTLKETRAGARADSAWFDAAA</sequence>
<dbReference type="eggNOG" id="ENOG5031T35">
    <property type="taxonomic scope" value="Bacteria"/>
</dbReference>
<organism evidence="1 2">
    <name type="scientific">Arenimonas composti TR7-09 = DSM 18010</name>
    <dbReference type="NCBI Taxonomy" id="1121013"/>
    <lineage>
        <taxon>Bacteria</taxon>
        <taxon>Pseudomonadati</taxon>
        <taxon>Pseudomonadota</taxon>
        <taxon>Gammaproteobacteria</taxon>
        <taxon>Lysobacterales</taxon>
        <taxon>Lysobacteraceae</taxon>
        <taxon>Arenimonas</taxon>
    </lineage>
</organism>
<proteinExistence type="predicted"/>
<dbReference type="EMBL" id="AWXU01000030">
    <property type="protein sequence ID" value="KFN49706.1"/>
    <property type="molecule type" value="Genomic_DNA"/>
</dbReference>
<evidence type="ECO:0000313" key="2">
    <source>
        <dbReference type="Proteomes" id="UP000029391"/>
    </source>
</evidence>
<gene>
    <name evidence="1" type="ORF">P873_09115</name>
</gene>
<reference evidence="1 2" key="1">
    <citation type="submission" date="2013-09" db="EMBL/GenBank/DDBJ databases">
        <title>Genome sequencing of Arenimonas composti.</title>
        <authorList>
            <person name="Chen F."/>
            <person name="Wang G."/>
        </authorList>
    </citation>
    <scope>NUCLEOTIDE SEQUENCE [LARGE SCALE GENOMIC DNA]</scope>
    <source>
        <strain evidence="1 2">TR7-09</strain>
    </source>
</reference>
<comment type="caution">
    <text evidence="1">The sequence shown here is derived from an EMBL/GenBank/DDBJ whole genome shotgun (WGS) entry which is preliminary data.</text>
</comment>
<name>A0A091BD80_9GAMM</name>
<evidence type="ECO:0000313" key="1">
    <source>
        <dbReference type="EMBL" id="KFN49706.1"/>
    </source>
</evidence>
<accession>A0A091BD80</accession>
<keyword evidence="2" id="KW-1185">Reference proteome</keyword>
<dbReference type="AlphaFoldDB" id="A0A091BD80"/>
<dbReference type="RefSeq" id="WP_043797621.1">
    <property type="nucleotide sequence ID" value="NZ_AUFF01000001.1"/>
</dbReference>
<protein>
    <submittedName>
        <fullName evidence="1">Uncharacterized protein</fullName>
    </submittedName>
</protein>